<proteinExistence type="predicted"/>
<evidence type="ECO:0000313" key="2">
    <source>
        <dbReference type="Proteomes" id="UP000292027"/>
    </source>
</evidence>
<accession>A0A4Q7WQA6</accession>
<organism evidence="1 2">
    <name type="scientific">Kribbella rubisoli</name>
    <dbReference type="NCBI Taxonomy" id="3075929"/>
    <lineage>
        <taxon>Bacteria</taxon>
        <taxon>Bacillati</taxon>
        <taxon>Actinomycetota</taxon>
        <taxon>Actinomycetes</taxon>
        <taxon>Propionibacteriales</taxon>
        <taxon>Kribbellaceae</taxon>
        <taxon>Kribbella</taxon>
    </lineage>
</organism>
<dbReference type="Proteomes" id="UP000292027">
    <property type="component" value="Unassembled WGS sequence"/>
</dbReference>
<dbReference type="EMBL" id="SHKR01000014">
    <property type="protein sequence ID" value="RZU12434.1"/>
    <property type="molecule type" value="Genomic_DNA"/>
</dbReference>
<dbReference type="RefSeq" id="WP_130447025.1">
    <property type="nucleotide sequence ID" value="NZ_SHKR01000014.1"/>
</dbReference>
<keyword evidence="2" id="KW-1185">Reference proteome</keyword>
<dbReference type="AlphaFoldDB" id="A0A4Q7WQA6"/>
<evidence type="ECO:0000313" key="1">
    <source>
        <dbReference type="EMBL" id="RZU12434.1"/>
    </source>
</evidence>
<dbReference type="OrthoDB" id="9088272at2"/>
<name>A0A4Q7WQA6_9ACTN</name>
<comment type="caution">
    <text evidence="1">The sequence shown here is derived from an EMBL/GenBank/DDBJ whole genome shotgun (WGS) entry which is preliminary data.</text>
</comment>
<protein>
    <submittedName>
        <fullName evidence="1">Uncharacterized protein</fullName>
    </submittedName>
</protein>
<sequence>MRIRTGPLSFDPVVVGNRETDAWTAYYRHEWREFLVAAVGMVSAGFGMAPHRTLSGAWYVLRANQVWAPYPDNQPDAARAYMRRFYELVAASSGLLFDPARAAAFEVEWWRIHREHQHSPDVTKEQLETALIDLYSYVYDADRDAVRRAARKRVEAMDLSDRWVRAGCDRADPLLAEERRALVASYAALRVALGS</sequence>
<gene>
    <name evidence="1" type="ORF">EV645_5703</name>
</gene>
<reference evidence="1 2" key="1">
    <citation type="journal article" date="2015" name="Stand. Genomic Sci.">
        <title>Genomic Encyclopedia of Bacterial and Archaeal Type Strains, Phase III: the genomes of soil and plant-associated and newly described type strains.</title>
        <authorList>
            <person name="Whitman W.B."/>
            <person name="Woyke T."/>
            <person name="Klenk H.P."/>
            <person name="Zhou Y."/>
            <person name="Lilburn T.G."/>
            <person name="Beck B.J."/>
            <person name="De Vos P."/>
            <person name="Vandamme P."/>
            <person name="Eisen J.A."/>
            <person name="Garrity G."/>
            <person name="Hugenholtz P."/>
            <person name="Kyrpides N.C."/>
        </authorList>
    </citation>
    <scope>NUCLEOTIDE SEQUENCE [LARGE SCALE GENOMIC DNA]</scope>
    <source>
        <strain evidence="1 2">VKM Ac-2540</strain>
    </source>
</reference>